<keyword evidence="1" id="KW-0732">Signal</keyword>
<feature type="domain" description="GH16" evidence="2">
    <location>
        <begin position="33"/>
        <end position="310"/>
    </location>
</feature>
<accession>A0A6A4HGR3</accession>
<evidence type="ECO:0000313" key="4">
    <source>
        <dbReference type="Proteomes" id="UP000799118"/>
    </source>
</evidence>
<feature type="chain" id="PRO_5025579242" description="GH16 domain-containing protein" evidence="1">
    <location>
        <begin position="23"/>
        <end position="338"/>
    </location>
</feature>
<dbReference type="GO" id="GO:0009251">
    <property type="term" value="P:glucan catabolic process"/>
    <property type="evidence" value="ECO:0007669"/>
    <property type="project" value="TreeGrafter"/>
</dbReference>
<name>A0A6A4HGR3_9AGAR</name>
<organism evidence="3 4">
    <name type="scientific">Gymnopus androsaceus JB14</name>
    <dbReference type="NCBI Taxonomy" id="1447944"/>
    <lineage>
        <taxon>Eukaryota</taxon>
        <taxon>Fungi</taxon>
        <taxon>Dikarya</taxon>
        <taxon>Basidiomycota</taxon>
        <taxon>Agaricomycotina</taxon>
        <taxon>Agaricomycetes</taxon>
        <taxon>Agaricomycetidae</taxon>
        <taxon>Agaricales</taxon>
        <taxon>Marasmiineae</taxon>
        <taxon>Omphalotaceae</taxon>
        <taxon>Gymnopus</taxon>
    </lineage>
</organism>
<dbReference type="Gene3D" id="2.60.120.200">
    <property type="match status" value="1"/>
</dbReference>
<dbReference type="InterPro" id="IPR050546">
    <property type="entry name" value="Glycosyl_Hydrlase_16"/>
</dbReference>
<evidence type="ECO:0000259" key="2">
    <source>
        <dbReference type="PROSITE" id="PS51762"/>
    </source>
</evidence>
<dbReference type="EMBL" id="ML769506">
    <property type="protein sequence ID" value="KAE9396880.1"/>
    <property type="molecule type" value="Genomic_DNA"/>
</dbReference>
<dbReference type="GO" id="GO:0004553">
    <property type="term" value="F:hydrolase activity, hydrolyzing O-glycosyl compounds"/>
    <property type="evidence" value="ECO:0007669"/>
    <property type="project" value="InterPro"/>
</dbReference>
<evidence type="ECO:0000256" key="1">
    <source>
        <dbReference type="SAM" id="SignalP"/>
    </source>
</evidence>
<keyword evidence="4" id="KW-1185">Reference proteome</keyword>
<reference evidence="3" key="1">
    <citation type="journal article" date="2019" name="Environ. Microbiol.">
        <title>Fungal ecological strategies reflected in gene transcription - a case study of two litter decomposers.</title>
        <authorList>
            <person name="Barbi F."/>
            <person name="Kohler A."/>
            <person name="Barry K."/>
            <person name="Baskaran P."/>
            <person name="Daum C."/>
            <person name="Fauchery L."/>
            <person name="Ihrmark K."/>
            <person name="Kuo A."/>
            <person name="LaButti K."/>
            <person name="Lipzen A."/>
            <person name="Morin E."/>
            <person name="Grigoriev I.V."/>
            <person name="Henrissat B."/>
            <person name="Lindahl B."/>
            <person name="Martin F."/>
        </authorList>
    </citation>
    <scope>NUCLEOTIDE SEQUENCE</scope>
    <source>
        <strain evidence="3">JB14</strain>
    </source>
</reference>
<dbReference type="Proteomes" id="UP000799118">
    <property type="component" value="Unassembled WGS sequence"/>
</dbReference>
<evidence type="ECO:0000313" key="3">
    <source>
        <dbReference type="EMBL" id="KAE9396880.1"/>
    </source>
</evidence>
<dbReference type="CDD" id="cd02181">
    <property type="entry name" value="GH16_fungal_Lam16A_glucanase"/>
    <property type="match status" value="1"/>
</dbReference>
<dbReference type="Pfam" id="PF26113">
    <property type="entry name" value="GH16_XgeA"/>
    <property type="match status" value="1"/>
</dbReference>
<dbReference type="PANTHER" id="PTHR10963:SF24">
    <property type="entry name" value="GLYCOSIDASE C21B10.07-RELATED"/>
    <property type="match status" value="1"/>
</dbReference>
<protein>
    <recommendedName>
        <fullName evidence="2">GH16 domain-containing protein</fullName>
    </recommendedName>
</protein>
<dbReference type="OrthoDB" id="192832at2759"/>
<dbReference type="InterPro" id="IPR000757">
    <property type="entry name" value="Beta-glucanase-like"/>
</dbReference>
<gene>
    <name evidence="3" type="ORF">BT96DRAFT_823992</name>
</gene>
<dbReference type="PANTHER" id="PTHR10963">
    <property type="entry name" value="GLYCOSYL HYDROLASE-RELATED"/>
    <property type="match status" value="1"/>
</dbReference>
<proteinExistence type="predicted"/>
<dbReference type="SUPFAM" id="SSF49899">
    <property type="entry name" value="Concanavalin A-like lectins/glucanases"/>
    <property type="match status" value="1"/>
</dbReference>
<feature type="signal peptide" evidence="1">
    <location>
        <begin position="1"/>
        <end position="22"/>
    </location>
</feature>
<sequence>MFSFIYFAFASLLLSLPLLCSAAPLQYRRSQASPQKRDSYTLQDTYAGANFFDSWTFFDSSDPTDGYVAFRNQSAAMSQGLAKVDSNGTIIVGVDSTTTLTTDQLNAGEYRGSVRISTQKTYNGGLFIYDVIKMPVGCTTWPAIWSTATDSWPNNGEIDMIEGVHESTQNQVSIWLGGVKPSSRSISGSVSNLVENTDYSNCDSTTNDNGCPTMDPTQNGWGANFNANGGGVFAKLWDPEVGIKIWHFTRSNIPADITSKNPDPSSWGNPVSFLPNGDNCDIASRFKDHMLIIDITLCGDWAGSSYSCGGTCLAATGDPSNYVDAQFMLNSILVYQAS</sequence>
<dbReference type="AlphaFoldDB" id="A0A6A4HGR3"/>
<dbReference type="PROSITE" id="PS51762">
    <property type="entry name" value="GH16_2"/>
    <property type="match status" value="1"/>
</dbReference>
<dbReference type="InterPro" id="IPR013320">
    <property type="entry name" value="ConA-like_dom_sf"/>
</dbReference>